<name>A6GGB0_9BACT</name>
<dbReference type="PANTHER" id="PTHR43157:SF31">
    <property type="entry name" value="PHOSPHATIDYLINOSITOL-GLYCAN BIOSYNTHESIS CLASS F PROTEIN"/>
    <property type="match status" value="1"/>
</dbReference>
<organism evidence="3 4">
    <name type="scientific">Plesiocystis pacifica SIR-1</name>
    <dbReference type="NCBI Taxonomy" id="391625"/>
    <lineage>
        <taxon>Bacteria</taxon>
        <taxon>Pseudomonadati</taxon>
        <taxon>Myxococcota</taxon>
        <taxon>Polyangia</taxon>
        <taxon>Nannocystales</taxon>
        <taxon>Nannocystaceae</taxon>
        <taxon>Plesiocystis</taxon>
    </lineage>
</organism>
<dbReference type="OrthoDB" id="109589at2"/>
<dbReference type="RefSeq" id="WP_006975750.1">
    <property type="nucleotide sequence ID" value="NZ_ABCS01000104.1"/>
</dbReference>
<dbReference type="InterPro" id="IPR036291">
    <property type="entry name" value="NAD(P)-bd_dom_sf"/>
</dbReference>
<dbReference type="PRINTS" id="PR00080">
    <property type="entry name" value="SDRFAMILY"/>
</dbReference>
<evidence type="ECO:0000256" key="1">
    <source>
        <dbReference type="ARBA" id="ARBA00023002"/>
    </source>
</evidence>
<dbReference type="NCBIfam" id="NF004513">
    <property type="entry name" value="PRK05854.1"/>
    <property type="match status" value="1"/>
</dbReference>
<evidence type="ECO:0000313" key="4">
    <source>
        <dbReference type="Proteomes" id="UP000005801"/>
    </source>
</evidence>
<dbReference type="PRINTS" id="PR00081">
    <property type="entry name" value="GDHRDH"/>
</dbReference>
<dbReference type="NCBIfam" id="NF004846">
    <property type="entry name" value="PRK06197.1"/>
    <property type="match status" value="1"/>
</dbReference>
<sequence>MSNKAWTHDDIPDQAGKVAIVTGANSGIGLETARYLAVRGARVLLACRSESKANAAMEEIRKSAPSAKLEFVRLDLADLDQVRQFAELILAKEERIDLLINNAGVMVPPESATKQGFELQFGVNHLGHFALTGLLLPRILATPDARIVNVSSQAHRFGKMNFGDLDFKKRGYKAGPAYGQSKLANLLFTFELQRRLDAAGEGVIVTAAHPGWTATNLQQNAGFVERLNPLFGMTPPDGALPTLRAATDPRAIGGDYFGPSGLGQMRGAPRKVGTTKAAKSLSDAAKLWEVSEERTGVRFDLSRAAAA</sequence>
<gene>
    <name evidence="3" type="ORF">PPSIR1_00320</name>
</gene>
<proteinExistence type="inferred from homology"/>
<dbReference type="InterPro" id="IPR002347">
    <property type="entry name" value="SDR_fam"/>
</dbReference>
<keyword evidence="1 3" id="KW-0560">Oxidoreductase</keyword>
<accession>A6GGB0</accession>
<keyword evidence="4" id="KW-1185">Reference proteome</keyword>
<dbReference type="CDD" id="cd05327">
    <property type="entry name" value="retinol-DH_like_SDR_c_like"/>
    <property type="match status" value="1"/>
</dbReference>
<dbReference type="EMBL" id="ABCS01000104">
    <property type="protein sequence ID" value="EDM75084.1"/>
    <property type="molecule type" value="Genomic_DNA"/>
</dbReference>
<dbReference type="Pfam" id="PF00106">
    <property type="entry name" value="adh_short"/>
    <property type="match status" value="1"/>
</dbReference>
<comment type="caution">
    <text evidence="3">The sequence shown here is derived from an EMBL/GenBank/DDBJ whole genome shotgun (WGS) entry which is preliminary data.</text>
</comment>
<evidence type="ECO:0000256" key="2">
    <source>
        <dbReference type="RuleBase" id="RU000363"/>
    </source>
</evidence>
<dbReference type="PANTHER" id="PTHR43157">
    <property type="entry name" value="PHOSPHATIDYLINOSITOL-GLYCAN BIOSYNTHESIS CLASS F PROTEIN-RELATED"/>
    <property type="match status" value="1"/>
</dbReference>
<protein>
    <submittedName>
        <fullName evidence="3">Short chain dehydrogenase</fullName>
        <ecNumber evidence="3">1.1.1.-</ecNumber>
    </submittedName>
</protein>
<dbReference type="eggNOG" id="COG1028">
    <property type="taxonomic scope" value="Bacteria"/>
</dbReference>
<evidence type="ECO:0000313" key="3">
    <source>
        <dbReference type="EMBL" id="EDM75084.1"/>
    </source>
</evidence>
<comment type="similarity">
    <text evidence="2">Belongs to the short-chain dehydrogenases/reductases (SDR) family.</text>
</comment>
<reference evidence="3 4" key="1">
    <citation type="submission" date="2007-06" db="EMBL/GenBank/DDBJ databases">
        <authorList>
            <person name="Shimkets L."/>
            <person name="Ferriera S."/>
            <person name="Johnson J."/>
            <person name="Kravitz S."/>
            <person name="Beeson K."/>
            <person name="Sutton G."/>
            <person name="Rogers Y.-H."/>
            <person name="Friedman R."/>
            <person name="Frazier M."/>
            <person name="Venter J.C."/>
        </authorList>
    </citation>
    <scope>NUCLEOTIDE SEQUENCE [LARGE SCALE GENOMIC DNA]</scope>
    <source>
        <strain evidence="3 4">SIR-1</strain>
    </source>
</reference>
<dbReference type="STRING" id="391625.PPSIR1_00320"/>
<dbReference type="AlphaFoldDB" id="A6GGB0"/>
<dbReference type="EC" id="1.1.1.-" evidence="3"/>
<dbReference type="SUPFAM" id="SSF51735">
    <property type="entry name" value="NAD(P)-binding Rossmann-fold domains"/>
    <property type="match status" value="1"/>
</dbReference>
<dbReference type="Gene3D" id="3.40.50.720">
    <property type="entry name" value="NAD(P)-binding Rossmann-like Domain"/>
    <property type="match status" value="1"/>
</dbReference>
<dbReference type="Proteomes" id="UP000005801">
    <property type="component" value="Unassembled WGS sequence"/>
</dbReference>
<dbReference type="GO" id="GO:0016491">
    <property type="term" value="F:oxidoreductase activity"/>
    <property type="evidence" value="ECO:0007669"/>
    <property type="project" value="UniProtKB-KW"/>
</dbReference>